<feature type="domain" description="Solute-binding protein family 3/N-terminal" evidence="6">
    <location>
        <begin position="41"/>
        <end position="270"/>
    </location>
</feature>
<evidence type="ECO:0000259" key="6">
    <source>
        <dbReference type="SMART" id="SM00062"/>
    </source>
</evidence>
<feature type="chain" id="PRO_5046532946" evidence="5">
    <location>
        <begin position="26"/>
        <end position="345"/>
    </location>
</feature>
<dbReference type="PROSITE" id="PS01039">
    <property type="entry name" value="SBP_BACTERIAL_3"/>
    <property type="match status" value="1"/>
</dbReference>
<dbReference type="InterPro" id="IPR051455">
    <property type="entry name" value="Bact_solute-bind_prot3"/>
</dbReference>
<dbReference type="Proteomes" id="UP001317629">
    <property type="component" value="Chromosome"/>
</dbReference>
<proteinExistence type="inferred from homology"/>
<keyword evidence="2" id="KW-0813">Transport</keyword>
<sequence length="345" mass="37596">MFFAVATAIVLAGFLPILSGQGAWAQTEAGPTLAGVVKRGYLACGVVESPGFAQPSGENGEWRGFDVDFCRAVAAAIFDDPTKVRFLGLSAKERVPSLQAGWVDLLASAAPWTQTRDGGQRVIYAGVSLHDGQSFLVRRQRSFASAQDLAEVAVCVQQGTSYELELADFFHKRKTSYQPKLFATFEEAAAGYDKSECDALTADAATLYGARTKLAAPVEHDVLPDLLTKAPRGPVVRQGDDQWLSIVRWTLFLMIDAEEQRISNANVDAALKSEEPRIRHLLGVEGDRGVGLALPGDWPYRIIKHVGNYADVFERNLGQSSPLNMERRLNALWNKGGLLYAPAVR</sequence>
<dbReference type="InterPro" id="IPR001638">
    <property type="entry name" value="Solute-binding_3/MltF_N"/>
</dbReference>
<name>A0ABN6VGE7_9HYPH</name>
<organism evidence="7 8">
    <name type="scientific">Methylocystis iwaonis</name>
    <dbReference type="NCBI Taxonomy" id="2885079"/>
    <lineage>
        <taxon>Bacteria</taxon>
        <taxon>Pseudomonadati</taxon>
        <taxon>Pseudomonadota</taxon>
        <taxon>Alphaproteobacteria</taxon>
        <taxon>Hyphomicrobiales</taxon>
        <taxon>Methylocystaceae</taxon>
        <taxon>Methylocystis</taxon>
    </lineage>
</organism>
<evidence type="ECO:0000313" key="8">
    <source>
        <dbReference type="Proteomes" id="UP001317629"/>
    </source>
</evidence>
<dbReference type="InterPro" id="IPR018313">
    <property type="entry name" value="SBP_3_CS"/>
</dbReference>
<evidence type="ECO:0000313" key="7">
    <source>
        <dbReference type="EMBL" id="BDV34437.1"/>
    </source>
</evidence>
<feature type="signal peptide" evidence="5">
    <location>
        <begin position="1"/>
        <end position="25"/>
    </location>
</feature>
<keyword evidence="8" id="KW-1185">Reference proteome</keyword>
<keyword evidence="3 5" id="KW-0732">Signal</keyword>
<evidence type="ECO:0000256" key="1">
    <source>
        <dbReference type="ARBA" id="ARBA00010333"/>
    </source>
</evidence>
<gene>
    <name evidence="7" type="ORF">SS37A_19660</name>
</gene>
<dbReference type="SMART" id="SM00062">
    <property type="entry name" value="PBPb"/>
    <property type="match status" value="1"/>
</dbReference>
<comment type="similarity">
    <text evidence="1 4">Belongs to the bacterial solute-binding protein 3 family.</text>
</comment>
<reference evidence="7 8" key="1">
    <citation type="journal article" date="2023" name="Int. J. Syst. Evol. Microbiol.">
        <title>Methylocystis iwaonis sp. nov., a type II methane-oxidizing bacterium from surface soil of a rice paddy field in Japan, and emended description of the genus Methylocystis (ex Whittenbury et al. 1970) Bowman et al. 1993.</title>
        <authorList>
            <person name="Kaise H."/>
            <person name="Sawadogo J.B."/>
            <person name="Alam M.S."/>
            <person name="Ueno C."/>
            <person name="Dianou D."/>
            <person name="Shinjo R."/>
            <person name="Asakawa S."/>
        </authorList>
    </citation>
    <scope>NUCLEOTIDE SEQUENCE [LARGE SCALE GENOMIC DNA]</scope>
    <source>
        <strain evidence="7 8">SS37A-Re</strain>
    </source>
</reference>
<dbReference type="Pfam" id="PF00497">
    <property type="entry name" value="SBP_bac_3"/>
    <property type="match status" value="1"/>
</dbReference>
<accession>A0ABN6VGE7</accession>
<protein>
    <submittedName>
        <fullName evidence="7">Amino acid ABC transporter substrate-binding protein</fullName>
    </submittedName>
</protein>
<dbReference type="Gene3D" id="3.40.190.10">
    <property type="entry name" value="Periplasmic binding protein-like II"/>
    <property type="match status" value="2"/>
</dbReference>
<evidence type="ECO:0000256" key="3">
    <source>
        <dbReference type="ARBA" id="ARBA00022729"/>
    </source>
</evidence>
<dbReference type="SUPFAM" id="SSF53850">
    <property type="entry name" value="Periplasmic binding protein-like II"/>
    <property type="match status" value="1"/>
</dbReference>
<dbReference type="EMBL" id="AP027142">
    <property type="protein sequence ID" value="BDV34437.1"/>
    <property type="molecule type" value="Genomic_DNA"/>
</dbReference>
<evidence type="ECO:0000256" key="5">
    <source>
        <dbReference type="SAM" id="SignalP"/>
    </source>
</evidence>
<dbReference type="PANTHER" id="PTHR30085">
    <property type="entry name" value="AMINO ACID ABC TRANSPORTER PERMEASE"/>
    <property type="match status" value="1"/>
</dbReference>
<evidence type="ECO:0000256" key="2">
    <source>
        <dbReference type="ARBA" id="ARBA00022448"/>
    </source>
</evidence>
<evidence type="ECO:0000256" key="4">
    <source>
        <dbReference type="RuleBase" id="RU003744"/>
    </source>
</evidence>
<dbReference type="PANTHER" id="PTHR30085:SF7">
    <property type="entry name" value="AMINO-ACID ABC TRANSPORTER-BINDING PROTEIN YHDW-RELATED"/>
    <property type="match status" value="1"/>
</dbReference>